<dbReference type="Gene3D" id="2.20.25.110">
    <property type="entry name" value="S-adenosyl-L-methionine-dependent methyltransferases"/>
    <property type="match status" value="1"/>
</dbReference>
<evidence type="ECO:0000256" key="1">
    <source>
        <dbReference type="ARBA" id="ARBA00022603"/>
    </source>
</evidence>
<dbReference type="Proteomes" id="UP000681075">
    <property type="component" value="Unassembled WGS sequence"/>
</dbReference>
<proteinExistence type="predicted"/>
<comment type="caution">
    <text evidence="6">The sequence shown here is derived from an EMBL/GenBank/DDBJ whole genome shotgun (WGS) entry which is preliminary data.</text>
</comment>
<dbReference type="InterPro" id="IPR029063">
    <property type="entry name" value="SAM-dependent_MTases_sf"/>
</dbReference>
<dbReference type="GO" id="GO:0032259">
    <property type="term" value="P:methylation"/>
    <property type="evidence" value="ECO:0007669"/>
    <property type="project" value="UniProtKB-KW"/>
</dbReference>
<evidence type="ECO:0000256" key="2">
    <source>
        <dbReference type="ARBA" id="ARBA00022679"/>
    </source>
</evidence>
<dbReference type="SUPFAM" id="SSF53335">
    <property type="entry name" value="S-adenosyl-L-methionine-dependent methyltransferases"/>
    <property type="match status" value="1"/>
</dbReference>
<keyword evidence="2" id="KW-0808">Transferase</keyword>
<keyword evidence="1" id="KW-0489">Methyltransferase</keyword>
<feature type="region of interest" description="Disordered" evidence="4">
    <location>
        <begin position="1"/>
        <end position="29"/>
    </location>
</feature>
<dbReference type="AlphaFoldDB" id="A0A8S8XGC6"/>
<dbReference type="PANTHER" id="PTHR43464:SF19">
    <property type="entry name" value="UBIQUINONE BIOSYNTHESIS O-METHYLTRANSFERASE, MITOCHONDRIAL"/>
    <property type="match status" value="1"/>
</dbReference>
<dbReference type="PANTHER" id="PTHR43464">
    <property type="entry name" value="METHYLTRANSFERASE"/>
    <property type="match status" value="1"/>
</dbReference>
<organism evidence="6 7">
    <name type="scientific">Roseiterribacter gracilis</name>
    <dbReference type="NCBI Taxonomy" id="2812848"/>
    <lineage>
        <taxon>Bacteria</taxon>
        <taxon>Pseudomonadati</taxon>
        <taxon>Pseudomonadota</taxon>
        <taxon>Alphaproteobacteria</taxon>
        <taxon>Rhodospirillales</taxon>
        <taxon>Roseiterribacteraceae</taxon>
        <taxon>Roseiterribacter</taxon>
    </lineage>
</organism>
<evidence type="ECO:0000313" key="7">
    <source>
        <dbReference type="Proteomes" id="UP000681075"/>
    </source>
</evidence>
<sequence length="276" mass="30144">MSEEQAKRPEARRRRARAPKTPGPFPHGSDWTRHFFDGLANRFWRAALPPLLSEAEAAWLDELFSETTRGKARALLDVPCGHGRHAIALAARGWRVTGVDLSNEELDAARAATPQGMKITWKAGDMGKLSLPAKRFDGAYCMGNSFGYLSLDRMHSFVATVASALKQGARFVIDTPMVAEAILPNLEARTWVEAGGVHAMIENGYDVATSTLESRFTFLADGSVERKTAFHAVYGIAELSRMLARHGLAVERLDGGLDGTPFQLGDARLLLVAVKI</sequence>
<evidence type="ECO:0000256" key="4">
    <source>
        <dbReference type="SAM" id="MobiDB-lite"/>
    </source>
</evidence>
<accession>A0A8S8XGC6</accession>
<keyword evidence="3" id="KW-0949">S-adenosyl-L-methionine</keyword>
<protein>
    <recommendedName>
        <fullName evidence="5">Methyltransferase domain-containing protein</fullName>
    </recommendedName>
</protein>
<dbReference type="CDD" id="cd02440">
    <property type="entry name" value="AdoMet_MTases"/>
    <property type="match status" value="1"/>
</dbReference>
<dbReference type="GO" id="GO:0008168">
    <property type="term" value="F:methyltransferase activity"/>
    <property type="evidence" value="ECO:0007669"/>
    <property type="project" value="UniProtKB-KW"/>
</dbReference>
<gene>
    <name evidence="6" type="ORF">TMPK1_27640</name>
</gene>
<evidence type="ECO:0000256" key="3">
    <source>
        <dbReference type="ARBA" id="ARBA00022691"/>
    </source>
</evidence>
<dbReference type="Gene3D" id="3.40.50.150">
    <property type="entry name" value="Vaccinia Virus protein VP39"/>
    <property type="match status" value="1"/>
</dbReference>
<feature type="domain" description="Methyltransferase" evidence="5">
    <location>
        <begin position="76"/>
        <end position="168"/>
    </location>
</feature>
<name>A0A8S8XGC6_9PROT</name>
<dbReference type="RefSeq" id="WP_420243627.1">
    <property type="nucleotide sequence ID" value="NZ_BOPV01000001.1"/>
</dbReference>
<evidence type="ECO:0000313" key="6">
    <source>
        <dbReference type="EMBL" id="GIL40527.1"/>
    </source>
</evidence>
<evidence type="ECO:0000259" key="5">
    <source>
        <dbReference type="Pfam" id="PF13649"/>
    </source>
</evidence>
<dbReference type="EMBL" id="BOPV01000001">
    <property type="protein sequence ID" value="GIL40527.1"/>
    <property type="molecule type" value="Genomic_DNA"/>
</dbReference>
<keyword evidence="7" id="KW-1185">Reference proteome</keyword>
<reference evidence="6" key="1">
    <citation type="submission" date="2021-02" db="EMBL/GenBank/DDBJ databases">
        <title>Genome sequence of Rhodospirillales sp. strain TMPK1 isolated from soil.</title>
        <authorList>
            <person name="Nakai R."/>
            <person name="Kusada H."/>
            <person name="Tamaki H."/>
        </authorList>
    </citation>
    <scope>NUCLEOTIDE SEQUENCE</scope>
    <source>
        <strain evidence="6">TMPK1</strain>
    </source>
</reference>
<dbReference type="InterPro" id="IPR041698">
    <property type="entry name" value="Methyltransf_25"/>
</dbReference>
<dbReference type="Pfam" id="PF13649">
    <property type="entry name" value="Methyltransf_25"/>
    <property type="match status" value="1"/>
</dbReference>